<keyword evidence="1" id="KW-1188">Viral release from host cell</keyword>
<keyword evidence="2" id="KW-0812">Transmembrane</keyword>
<dbReference type="EMBL" id="BK015119">
    <property type="protein sequence ID" value="DAD91697.1"/>
    <property type="molecule type" value="Genomic_DNA"/>
</dbReference>
<dbReference type="InterPro" id="IPR013491">
    <property type="entry name" value="Tape_meas_N"/>
</dbReference>
<dbReference type="InterPro" id="IPR016024">
    <property type="entry name" value="ARM-type_fold"/>
</dbReference>
<sequence>MSRTIDEKIVSMQFDNAQFERNVRTSMGTLDRLKQSLNLTGAAKGLENVNAAAKGLDMSPLANGLETVKAKFSALEVMAVTSLANITNSAVNTGKRLVSAFTIDPIKSGFQEYETQINAVQTILANTESKGSTLQDVNKALAELNTYADKTIYNFTEMTRNIGTFTAAGVDLKTSVSAIKGIANLAAVSGSTSQQASTAMYQLSQALASGTVKLMDWNSVVNAGMGGQVFQDALKETARVHGIAIDDMIKSEGSFRETLAKGWLTADILTETLNHFTMAAEEGTEEWEAYKRSLMDTGYSEEQAAAILKMATTATDAATKVKTFSQLMDTLKESAQSGWTKSWEILIGDFEEAKNFLTDVSDTLGEIIGKSADARNEMLSGGLSSGWKQLLDSGIPDEEGYKDTVKSIAKEHGVSIDDMITAEKKLDDSLTDSEAFQKALKTGFRDNKLSADMLAESVHKLANKMSNMSAKELDAAGYTAEQVKQIQKLSGSLKDGSISMEDFVNKIQRTSGRENVIQALWNSFDGLMNILAPIKEGFRDIFPATTGEQLYRFTERIRDLTSDFKELTEKNAPALKSTFKGIFSILKIGTTVIKAITGGIVQLVGKIVSLSGGFLSATGLLGEWIGKIAESINETNLFGRAVDTIVGLLGKTIDKVKSFFKAIGEKVDSSSLKDFSTALKNIWNLVGKLGEKIGGAFGELFRSGDIQNALGILNSGLLTSIFLGLKKAFSGGGPNKVVEFLQNLLNPLENLKEKLEPVTGMLDELKGCLEAYQQDLRAKTLIKIAAAIGILAAALFVISAIDPADLASALTGMAVLFAELVGAMAALDKFAGGYKNLAKSVALMIAMSASIRILAGALKMLSGLKWGELAVGLTGVLGLMTILVGAMKVLSANRKQFIKGASQMVIMAAALKILASVCKDLSQLSWEQLAKGVSGIGGILLTFVGYQTLMSLIKPTKMMRAALSLAIIGGAMEIFADVCKKLGGLDWGQLAKAGAGMAGILAIAAGFGILSGLAKKMAGSAVALAILGGAMEIFADVCQKFGVMEWGELAKAGAAIAGVLAFAAGFALLSGLAKDMRGSVISLTIMAAAMEIFADVCRKFAGMEWEGLAKAGSAIAGILLLCSGFALLASLSGGILKAAGALAIMSVALAVIAPVLKVLGGMSWGGIAKGLVAIAGAFAIMWAAAIMLTPVIPSILALAGAIALLGVAALAFGAGVTLLATGITALAIALAVGATAIVSGILTILEGLGQAILLIGKAIIEGAAVIGAAIAAVIIAAIDALVQVIPSLAEGIMQILIGVLDALVNYTPKIVEYLFKFLIGLLDALGAMVPQFVTAAVNFLGKIFSGVVDALKNIDTKTLVNAILGVGLVTAFMLALNAIAGLVPGAMVGVLGLGAVVAELGLVLAALGGLAQIPGLEWLIAEGGDFLQKVGTAIGKFIGGIVGGVAEGVTSALPGIGTNLSTFMMNIQPFLLGAKLIDRGAMDGVKSLVEVMALLTGASFLESINSWLTGGSSFTDFAAKLVVFGQAMKQYADTISGMDTSAVEASAKAGAALAELSRSLPSEGGLLQSIIGSKDLSSFGDKLVLFGHSMKMYSLAISGMDADAVANSAIAGKALSDLASSLPSSDGILQSIIGSKDLGDFGNKLVKFGLGMRLYSLSVAGLDVGAIAESVTAAQAISKLADSLPKSDGVAQFFSGSKDLDSFGDKLSAFGESMKTYSDKVAGINLTAIVMSTTAFTSLMGLAKNASEAKYDGLVSLGSNLRQFAINIKDLDADKMQTLATSTATMAELSKSVSGANFSAFESLGRSLKNMMQAVSSLDPAAFDAIVNSLRRLANSSVAAFVHGVEQSGSQAGSAGQSLVDNFARGVLNGQWNLRVAGEIVVGSLLAHIHSQESQFGNAAKDLTTKFANGFKNNPYVIISAFATSLSKTIKNIRDYYTPFYNAGVYVADGFADGIEANTYRAQSAASAMAAAAEKATRARLRINSPSKVFREDGYTVPEGFAQGIDRMSWVVKDSATAMAKEAITGTGNAISRMAALLSTDMDTEPTIRPVLDLSDVSAGANRLSSMLNLNPSVAVLSNLNMIGSGMNRNQNGANDDVISAIRDLGKQISRSSGNNYSINGITYDDGGNVSDAVRTLVRAARIERRT</sequence>
<reference evidence="4" key="1">
    <citation type="journal article" date="2021" name="Proc. Natl. Acad. Sci. U.S.A.">
        <title>A Catalog of Tens of Thousands of Viruses from Human Metagenomes Reveals Hidden Associations with Chronic Diseases.</title>
        <authorList>
            <person name="Tisza M.J."/>
            <person name="Buck C.B."/>
        </authorList>
    </citation>
    <scope>NUCLEOTIDE SEQUENCE</scope>
    <source>
        <strain evidence="4">Ct6tD39</strain>
    </source>
</reference>
<feature type="transmembrane region" description="Helical" evidence="2">
    <location>
        <begin position="807"/>
        <end position="828"/>
    </location>
</feature>
<feature type="transmembrane region" description="Helical" evidence="2">
    <location>
        <begin position="929"/>
        <end position="949"/>
    </location>
</feature>
<feature type="transmembrane region" description="Helical" evidence="2">
    <location>
        <begin position="870"/>
        <end position="890"/>
    </location>
</feature>
<dbReference type="SUPFAM" id="SSF48371">
    <property type="entry name" value="ARM repeat"/>
    <property type="match status" value="1"/>
</dbReference>
<feature type="transmembrane region" description="Helical" evidence="2">
    <location>
        <begin position="1284"/>
        <end position="1306"/>
    </location>
</feature>
<protein>
    <submittedName>
        <fullName evidence="4">Tail tape measure</fullName>
    </submittedName>
</protein>
<keyword evidence="2" id="KW-0472">Membrane</keyword>
<feature type="transmembrane region" description="Helical" evidence="2">
    <location>
        <begin position="781"/>
        <end position="801"/>
    </location>
</feature>
<feature type="transmembrane region" description="Helical" evidence="2">
    <location>
        <begin position="897"/>
        <end position="917"/>
    </location>
</feature>
<evidence type="ECO:0000313" key="4">
    <source>
        <dbReference type="EMBL" id="DAD91697.1"/>
    </source>
</evidence>
<feature type="transmembrane region" description="Helical" evidence="2">
    <location>
        <begin position="1017"/>
        <end position="1035"/>
    </location>
</feature>
<feature type="transmembrane region" description="Helical" evidence="2">
    <location>
        <begin position="1107"/>
        <end position="1128"/>
    </location>
</feature>
<feature type="transmembrane region" description="Helical" evidence="2">
    <location>
        <begin position="1390"/>
        <end position="1411"/>
    </location>
</feature>
<keyword evidence="1" id="KW-1245">Viral tail assembly</keyword>
<accession>A0A8S5NAL7</accession>
<feature type="transmembrane region" description="Helical" evidence="2">
    <location>
        <begin position="1359"/>
        <end position="1383"/>
    </location>
</feature>
<feature type="transmembrane region" description="Helical" evidence="2">
    <location>
        <begin position="1195"/>
        <end position="1219"/>
    </location>
</feature>
<name>A0A8S5NAL7_9CAUD</name>
<feature type="transmembrane region" description="Helical" evidence="2">
    <location>
        <begin position="961"/>
        <end position="978"/>
    </location>
</feature>
<dbReference type="NCBIfam" id="TIGR02675">
    <property type="entry name" value="tape_meas_nterm"/>
    <property type="match status" value="1"/>
</dbReference>
<evidence type="ECO:0000256" key="2">
    <source>
        <dbReference type="SAM" id="Phobius"/>
    </source>
</evidence>
<feature type="transmembrane region" description="Helical" evidence="2">
    <location>
        <begin position="1135"/>
        <end position="1155"/>
    </location>
</feature>
<feature type="transmembrane region" description="Helical" evidence="2">
    <location>
        <begin position="1055"/>
        <end position="1073"/>
    </location>
</feature>
<organism evidence="4">
    <name type="scientific">Siphoviridae sp. ct6tD39</name>
    <dbReference type="NCBI Taxonomy" id="2826301"/>
    <lineage>
        <taxon>Viruses</taxon>
        <taxon>Duplodnaviria</taxon>
        <taxon>Heunggongvirae</taxon>
        <taxon>Uroviricota</taxon>
        <taxon>Caudoviricetes</taxon>
    </lineage>
</organism>
<feature type="transmembrane region" description="Helical" evidence="2">
    <location>
        <begin position="990"/>
        <end position="1010"/>
    </location>
</feature>
<dbReference type="Pfam" id="PF20155">
    <property type="entry name" value="TMP_3"/>
    <property type="match status" value="1"/>
</dbReference>
<feature type="transmembrane region" description="Helical" evidence="2">
    <location>
        <begin position="1313"/>
        <end position="1339"/>
    </location>
</feature>
<feature type="transmembrane region" description="Helical" evidence="2">
    <location>
        <begin position="1167"/>
        <end position="1188"/>
    </location>
</feature>
<feature type="transmembrane region" description="Helical" evidence="2">
    <location>
        <begin position="1225"/>
        <end position="1245"/>
    </location>
</feature>
<dbReference type="GO" id="GO:0098003">
    <property type="term" value="P:viral tail assembly"/>
    <property type="evidence" value="ECO:0007669"/>
    <property type="project" value="UniProtKB-KW"/>
</dbReference>
<feature type="transmembrane region" description="Helical" evidence="2">
    <location>
        <begin position="1080"/>
        <end position="1101"/>
    </location>
</feature>
<feature type="domain" description="Tape measure protein N-terminal" evidence="3">
    <location>
        <begin position="128"/>
        <end position="283"/>
    </location>
</feature>
<evidence type="ECO:0000256" key="1">
    <source>
        <dbReference type="ARBA" id="ARBA00022465"/>
    </source>
</evidence>
<keyword evidence="2" id="KW-1133">Transmembrane helix</keyword>
<proteinExistence type="predicted"/>
<evidence type="ECO:0000259" key="3">
    <source>
        <dbReference type="Pfam" id="PF20155"/>
    </source>
</evidence>
<feature type="transmembrane region" description="Helical" evidence="2">
    <location>
        <begin position="1252"/>
        <end position="1278"/>
    </location>
</feature>